<dbReference type="InterPro" id="IPR029052">
    <property type="entry name" value="Metallo-depent_PP-like"/>
</dbReference>
<evidence type="ECO:0000313" key="5">
    <source>
        <dbReference type="Proteomes" id="UP000313849"/>
    </source>
</evidence>
<organism evidence="4 5">
    <name type="scientific">Miniimonas arenae</name>
    <dbReference type="NCBI Taxonomy" id="676201"/>
    <lineage>
        <taxon>Bacteria</taxon>
        <taxon>Bacillati</taxon>
        <taxon>Actinomycetota</taxon>
        <taxon>Actinomycetes</taxon>
        <taxon>Micrococcales</taxon>
        <taxon>Beutenbergiaceae</taxon>
        <taxon>Miniimonas</taxon>
    </lineage>
</organism>
<feature type="region of interest" description="Disordered" evidence="1">
    <location>
        <begin position="583"/>
        <end position="607"/>
    </location>
</feature>
<feature type="transmembrane region" description="Helical" evidence="2">
    <location>
        <begin position="145"/>
        <end position="166"/>
    </location>
</feature>
<dbReference type="Pfam" id="PF00149">
    <property type="entry name" value="Metallophos"/>
    <property type="match status" value="1"/>
</dbReference>
<comment type="caution">
    <text evidence="4">The sequence shown here is derived from an EMBL/GenBank/DDBJ whole genome shotgun (WGS) entry which is preliminary data.</text>
</comment>
<feature type="compositionally biased region" description="Low complexity" evidence="1">
    <location>
        <begin position="297"/>
        <end position="314"/>
    </location>
</feature>
<evidence type="ECO:0000256" key="1">
    <source>
        <dbReference type="SAM" id="MobiDB-lite"/>
    </source>
</evidence>
<dbReference type="OrthoDB" id="5241348at2"/>
<dbReference type="Gene3D" id="3.60.21.10">
    <property type="match status" value="1"/>
</dbReference>
<feature type="region of interest" description="Disordered" evidence="1">
    <location>
        <begin position="271"/>
        <end position="341"/>
    </location>
</feature>
<dbReference type="AlphaFoldDB" id="A0A5C5BCA7"/>
<name>A0A5C5BCA7_9MICO</name>
<evidence type="ECO:0000313" key="4">
    <source>
        <dbReference type="EMBL" id="TNU74804.1"/>
    </source>
</evidence>
<protein>
    <submittedName>
        <fullName evidence="4">Metallophosphoesterase</fullName>
    </submittedName>
</protein>
<dbReference type="GO" id="GO:0016787">
    <property type="term" value="F:hydrolase activity"/>
    <property type="evidence" value="ECO:0007669"/>
    <property type="project" value="InterPro"/>
</dbReference>
<feature type="transmembrane region" description="Helical" evidence="2">
    <location>
        <begin position="29"/>
        <end position="49"/>
    </location>
</feature>
<keyword evidence="2" id="KW-1133">Transmembrane helix</keyword>
<dbReference type="SUPFAM" id="SSF56300">
    <property type="entry name" value="Metallo-dependent phosphatases"/>
    <property type="match status" value="1"/>
</dbReference>
<gene>
    <name evidence="4" type="ORF">FH969_07190</name>
</gene>
<dbReference type="EMBL" id="VENP01000021">
    <property type="protein sequence ID" value="TNU74804.1"/>
    <property type="molecule type" value="Genomic_DNA"/>
</dbReference>
<proteinExistence type="predicted"/>
<keyword evidence="5" id="KW-1185">Reference proteome</keyword>
<sequence length="607" mass="62204">MTAPDPVRNPVARWWHGLRPATRRATRQTLAVLAAGVCAFLFGLLTASADGAVGPHEARLSTTVDHQVVIDLGPLGSVILDSPAPWPLGVHVDVGEIPATLTEIDDPLASLGGDVAAYAQFFSDPASSVRTSLLALGADVARRTFLAWSIAVVLLAAGRLAAGGLLRDEVRRKLSQPAVATLVVVSVLAVVAVPVVGAVTAPEPAGRPSEVLADLGGPLAGARVTGRLGGLVDTYGEMALDAVRANEAYYDVMVANAAAAYAADPEPLAPDVLPGPVAVEPGDGEQTDAQAGDGGPSDAQAGDGGQSDAQAGDGEQSNAQATDDATDGSTPTPSASPTPAEPDIVTAMIVSDNHCNTGATRVFGEIGRQAEADVVLNLGDTTLGGSSVESICVNQMADALKGFPVVVADGNHDSAETGRQEAVRGWTVLDGGVVEVEGLRIVGDRDPRLTSVTLGNTEFRTKTDAAQALTDAACPGVDPDDPSTRVDILAIHDPYVGNRVMPSGCVVLELSGHLHRRIGPIQQGLGLLYVNGSSGGAKEGTVPVGQLEAPGYVSVLLYDRANHRPVALREIVLGTDQSVTLGEWEPFPEPPTTSVDADLSVAANPRP</sequence>
<dbReference type="InterPro" id="IPR004843">
    <property type="entry name" value="Calcineurin-like_PHP"/>
</dbReference>
<reference evidence="4 5" key="1">
    <citation type="submission" date="2019-06" db="EMBL/GenBank/DDBJ databases">
        <title>Draft genome sequence of Miniimonas arenae KCTC 19750T isolated from sea sand.</title>
        <authorList>
            <person name="Park S.-J."/>
        </authorList>
    </citation>
    <scope>NUCLEOTIDE SEQUENCE [LARGE SCALE GENOMIC DNA]</scope>
    <source>
        <strain evidence="4 5">KCTC 19750</strain>
    </source>
</reference>
<keyword evidence="2" id="KW-0472">Membrane</keyword>
<feature type="domain" description="Calcineurin-like phosphoesterase" evidence="3">
    <location>
        <begin position="348"/>
        <end position="421"/>
    </location>
</feature>
<keyword evidence="2" id="KW-0812">Transmembrane</keyword>
<feature type="transmembrane region" description="Helical" evidence="2">
    <location>
        <begin position="178"/>
        <end position="199"/>
    </location>
</feature>
<evidence type="ECO:0000259" key="3">
    <source>
        <dbReference type="Pfam" id="PF00149"/>
    </source>
</evidence>
<evidence type="ECO:0000256" key="2">
    <source>
        <dbReference type="SAM" id="Phobius"/>
    </source>
</evidence>
<accession>A0A5C5BCA7</accession>
<dbReference type="Proteomes" id="UP000313849">
    <property type="component" value="Unassembled WGS sequence"/>
</dbReference>
<dbReference type="RefSeq" id="WP_139986646.1">
    <property type="nucleotide sequence ID" value="NZ_VENP01000021.1"/>
</dbReference>